<protein>
    <submittedName>
        <fullName evidence="2">Uncharacterized protein</fullName>
    </submittedName>
</protein>
<reference evidence="2" key="1">
    <citation type="journal article" date="2021" name="Mol. Ecol. Resour.">
        <title>Apolygus lucorum genome provides insights into omnivorousness and mesophyll feeding.</title>
        <authorList>
            <person name="Liu Y."/>
            <person name="Liu H."/>
            <person name="Wang H."/>
            <person name="Huang T."/>
            <person name="Liu B."/>
            <person name="Yang B."/>
            <person name="Yin L."/>
            <person name="Li B."/>
            <person name="Zhang Y."/>
            <person name="Zhang S."/>
            <person name="Jiang F."/>
            <person name="Zhang X."/>
            <person name="Ren Y."/>
            <person name="Wang B."/>
            <person name="Wang S."/>
            <person name="Lu Y."/>
            <person name="Wu K."/>
            <person name="Fan W."/>
            <person name="Wang G."/>
        </authorList>
    </citation>
    <scope>NUCLEOTIDE SEQUENCE</scope>
    <source>
        <strain evidence="2">12Hb</strain>
    </source>
</reference>
<feature type="region of interest" description="Disordered" evidence="1">
    <location>
        <begin position="16"/>
        <end position="36"/>
    </location>
</feature>
<gene>
    <name evidence="2" type="ORF">GE061_018810</name>
</gene>
<evidence type="ECO:0000256" key="1">
    <source>
        <dbReference type="SAM" id="MobiDB-lite"/>
    </source>
</evidence>
<name>A0A8S9X6C7_APOLU</name>
<comment type="caution">
    <text evidence="2">The sequence shown here is derived from an EMBL/GenBank/DDBJ whole genome shotgun (WGS) entry which is preliminary data.</text>
</comment>
<accession>A0A8S9X6C7</accession>
<keyword evidence="3" id="KW-1185">Reference proteome</keyword>
<sequence length="61" mass="6537">SSNTVGFLLQRIFQDRKDAPRPGETHRGTSSDASSVSLVDQVLTTGTFTARESVADRAVLS</sequence>
<evidence type="ECO:0000313" key="2">
    <source>
        <dbReference type="EMBL" id="KAF6204650.1"/>
    </source>
</evidence>
<dbReference type="EMBL" id="WIXP02000009">
    <property type="protein sequence ID" value="KAF6204650.1"/>
    <property type="molecule type" value="Genomic_DNA"/>
</dbReference>
<dbReference type="Proteomes" id="UP000466442">
    <property type="component" value="Linkage Group LG9"/>
</dbReference>
<evidence type="ECO:0000313" key="3">
    <source>
        <dbReference type="Proteomes" id="UP000466442"/>
    </source>
</evidence>
<proteinExistence type="predicted"/>
<feature type="compositionally biased region" description="Basic and acidic residues" evidence="1">
    <location>
        <begin position="16"/>
        <end position="29"/>
    </location>
</feature>
<organism evidence="2 3">
    <name type="scientific">Apolygus lucorum</name>
    <name type="common">Small green plant bug</name>
    <name type="synonym">Lygocoris lucorum</name>
    <dbReference type="NCBI Taxonomy" id="248454"/>
    <lineage>
        <taxon>Eukaryota</taxon>
        <taxon>Metazoa</taxon>
        <taxon>Ecdysozoa</taxon>
        <taxon>Arthropoda</taxon>
        <taxon>Hexapoda</taxon>
        <taxon>Insecta</taxon>
        <taxon>Pterygota</taxon>
        <taxon>Neoptera</taxon>
        <taxon>Paraneoptera</taxon>
        <taxon>Hemiptera</taxon>
        <taxon>Heteroptera</taxon>
        <taxon>Panheteroptera</taxon>
        <taxon>Cimicomorpha</taxon>
        <taxon>Miridae</taxon>
        <taxon>Mirini</taxon>
        <taxon>Apolygus</taxon>
    </lineage>
</organism>
<feature type="non-terminal residue" evidence="2">
    <location>
        <position position="61"/>
    </location>
</feature>
<dbReference type="AlphaFoldDB" id="A0A8S9X6C7"/>